<sequence length="76" mass="8814">KLDLKVAFLLLIFFSFQFASPATFSHLQMPVIWLHLADVISYCVTTNQLELTKNPPQQLPGHFQVYILQFRYSVCP</sequence>
<dbReference type="EMBL" id="HADX01010026">
    <property type="protein sequence ID" value="SBP32258.1"/>
    <property type="molecule type" value="Transcribed_RNA"/>
</dbReference>
<protein>
    <recommendedName>
        <fullName evidence="3">Secreted protein</fullName>
    </recommendedName>
</protein>
<feature type="non-terminal residue" evidence="2">
    <location>
        <position position="1"/>
    </location>
</feature>
<dbReference type="EMBL" id="HADW01018988">
    <property type="protein sequence ID" value="SBP20388.1"/>
    <property type="molecule type" value="Transcribed_RNA"/>
</dbReference>
<reference evidence="2" key="2">
    <citation type="submission" date="2016-06" db="EMBL/GenBank/DDBJ databases">
        <title>The genome of a short-lived fish provides insights into sex chromosome evolution and the genetic control of aging.</title>
        <authorList>
            <person name="Reichwald K."/>
            <person name="Felder M."/>
            <person name="Petzold A."/>
            <person name="Koch P."/>
            <person name="Groth M."/>
            <person name="Platzer M."/>
        </authorList>
    </citation>
    <scope>NUCLEOTIDE SEQUENCE</scope>
    <source>
        <tissue evidence="2">Brain</tissue>
    </source>
</reference>
<name>A0A1A7YQ03_9TELE</name>
<evidence type="ECO:0000256" key="1">
    <source>
        <dbReference type="SAM" id="SignalP"/>
    </source>
</evidence>
<feature type="chain" id="PRO_5015054927" description="Secreted protein" evidence="1">
    <location>
        <begin position="22"/>
        <end position="76"/>
    </location>
</feature>
<evidence type="ECO:0008006" key="3">
    <source>
        <dbReference type="Google" id="ProtNLM"/>
    </source>
</evidence>
<evidence type="ECO:0000313" key="2">
    <source>
        <dbReference type="EMBL" id="SBP32258.1"/>
    </source>
</evidence>
<feature type="non-terminal residue" evidence="2">
    <location>
        <position position="76"/>
    </location>
</feature>
<proteinExistence type="predicted"/>
<feature type="signal peptide" evidence="1">
    <location>
        <begin position="1"/>
        <end position="21"/>
    </location>
</feature>
<gene>
    <name evidence="2" type="primary">Nfu_g_1_019555</name>
</gene>
<accession>A0A1A7YQ03</accession>
<reference evidence="2" key="1">
    <citation type="submission" date="2016-05" db="EMBL/GenBank/DDBJ databases">
        <authorList>
            <person name="Lavstsen T."/>
            <person name="Jespersen J.S."/>
        </authorList>
    </citation>
    <scope>NUCLEOTIDE SEQUENCE</scope>
    <source>
        <tissue evidence="2">Brain</tissue>
    </source>
</reference>
<keyword evidence="1" id="KW-0732">Signal</keyword>
<organism evidence="2">
    <name type="scientific">Iconisemion striatum</name>
    <dbReference type="NCBI Taxonomy" id="60296"/>
    <lineage>
        <taxon>Eukaryota</taxon>
        <taxon>Metazoa</taxon>
        <taxon>Chordata</taxon>
        <taxon>Craniata</taxon>
        <taxon>Vertebrata</taxon>
        <taxon>Euteleostomi</taxon>
        <taxon>Actinopterygii</taxon>
        <taxon>Neopterygii</taxon>
        <taxon>Teleostei</taxon>
        <taxon>Neoteleostei</taxon>
        <taxon>Acanthomorphata</taxon>
        <taxon>Ovalentaria</taxon>
        <taxon>Atherinomorphae</taxon>
        <taxon>Cyprinodontiformes</taxon>
        <taxon>Nothobranchiidae</taxon>
        <taxon>Iconisemion</taxon>
    </lineage>
</organism>
<dbReference type="AlphaFoldDB" id="A0A1A7YQ03"/>